<comment type="caution">
    <text evidence="1">The sequence shown here is derived from an EMBL/GenBank/DDBJ whole genome shotgun (WGS) entry which is preliminary data.</text>
</comment>
<evidence type="ECO:0000313" key="2">
    <source>
        <dbReference type="Proteomes" id="UP001157502"/>
    </source>
</evidence>
<sequence length="140" mass="15172">MTGCCFAGGQTRVELAPPGLGINRRLVPLATLPGVSCLRETGGGELRQKLFTPVKRRAEHQGKSRTMESTYPAGKTDPTSPHLPPYCLIGAAKKEALPPHKGRQSLDRARGDSWTRTGLKVDPVLLSRLEPWTLGFITSV</sequence>
<keyword evidence="2" id="KW-1185">Reference proteome</keyword>
<protein>
    <submittedName>
        <fullName evidence="1">Uncharacterized protein</fullName>
    </submittedName>
</protein>
<proteinExistence type="predicted"/>
<evidence type="ECO:0000313" key="1">
    <source>
        <dbReference type="EMBL" id="KAJ8000774.1"/>
    </source>
</evidence>
<dbReference type="EMBL" id="CM055742">
    <property type="protein sequence ID" value="KAJ8000774.1"/>
    <property type="molecule type" value="Genomic_DNA"/>
</dbReference>
<dbReference type="Proteomes" id="UP001157502">
    <property type="component" value="Chromosome 15"/>
</dbReference>
<organism evidence="1 2">
    <name type="scientific">Dallia pectoralis</name>
    <name type="common">Alaska blackfish</name>
    <dbReference type="NCBI Taxonomy" id="75939"/>
    <lineage>
        <taxon>Eukaryota</taxon>
        <taxon>Metazoa</taxon>
        <taxon>Chordata</taxon>
        <taxon>Craniata</taxon>
        <taxon>Vertebrata</taxon>
        <taxon>Euteleostomi</taxon>
        <taxon>Actinopterygii</taxon>
        <taxon>Neopterygii</taxon>
        <taxon>Teleostei</taxon>
        <taxon>Protacanthopterygii</taxon>
        <taxon>Esociformes</taxon>
        <taxon>Umbridae</taxon>
        <taxon>Dallia</taxon>
    </lineage>
</organism>
<accession>A0ACC2GAU7</accession>
<gene>
    <name evidence="1" type="ORF">DPEC_G00183820</name>
</gene>
<name>A0ACC2GAU7_DALPE</name>
<reference evidence="1" key="1">
    <citation type="submission" date="2021-05" db="EMBL/GenBank/DDBJ databases">
        <authorList>
            <person name="Pan Q."/>
            <person name="Jouanno E."/>
            <person name="Zahm M."/>
            <person name="Klopp C."/>
            <person name="Cabau C."/>
            <person name="Louis A."/>
            <person name="Berthelot C."/>
            <person name="Parey E."/>
            <person name="Roest Crollius H."/>
            <person name="Montfort J."/>
            <person name="Robinson-Rechavi M."/>
            <person name="Bouchez O."/>
            <person name="Lampietro C."/>
            <person name="Lopez Roques C."/>
            <person name="Donnadieu C."/>
            <person name="Postlethwait J."/>
            <person name="Bobe J."/>
            <person name="Dillon D."/>
            <person name="Chandos A."/>
            <person name="von Hippel F."/>
            <person name="Guiguen Y."/>
        </authorList>
    </citation>
    <scope>NUCLEOTIDE SEQUENCE</scope>
    <source>
        <strain evidence="1">YG-Jan2019</strain>
    </source>
</reference>